<dbReference type="InParanoid" id="A0A7F5R374"/>
<dbReference type="PIRSF" id="PIRSF002419">
    <property type="entry name" value="Tetraspanin"/>
    <property type="match status" value="1"/>
</dbReference>
<dbReference type="CDD" id="cd03127">
    <property type="entry name" value="tetraspanin_LEL"/>
    <property type="match status" value="1"/>
</dbReference>
<evidence type="ECO:0000256" key="4">
    <source>
        <dbReference type="ARBA" id="ARBA00022989"/>
    </source>
</evidence>
<feature type="transmembrane region" description="Helical" evidence="6">
    <location>
        <begin position="55"/>
        <end position="76"/>
    </location>
</feature>
<evidence type="ECO:0000256" key="3">
    <source>
        <dbReference type="ARBA" id="ARBA00022692"/>
    </source>
</evidence>
<dbReference type="FunCoup" id="A0A7F5R374">
    <property type="interactions" value="119"/>
</dbReference>
<dbReference type="Pfam" id="PF00335">
    <property type="entry name" value="Tetraspanin"/>
    <property type="match status" value="1"/>
</dbReference>
<comment type="subcellular location">
    <subcellularLocation>
        <location evidence="1 6">Membrane</location>
        <topology evidence="1 6">Multi-pass membrane protein</topology>
    </subcellularLocation>
</comment>
<dbReference type="PRINTS" id="PR00259">
    <property type="entry name" value="TMFOUR"/>
</dbReference>
<proteinExistence type="inferred from homology"/>
<organism evidence="7 8">
    <name type="scientific">Agrilus planipennis</name>
    <name type="common">Emerald ash borer</name>
    <name type="synonym">Agrilus marcopoli</name>
    <dbReference type="NCBI Taxonomy" id="224129"/>
    <lineage>
        <taxon>Eukaryota</taxon>
        <taxon>Metazoa</taxon>
        <taxon>Ecdysozoa</taxon>
        <taxon>Arthropoda</taxon>
        <taxon>Hexapoda</taxon>
        <taxon>Insecta</taxon>
        <taxon>Pterygota</taxon>
        <taxon>Neoptera</taxon>
        <taxon>Endopterygota</taxon>
        <taxon>Coleoptera</taxon>
        <taxon>Polyphaga</taxon>
        <taxon>Elateriformia</taxon>
        <taxon>Buprestoidea</taxon>
        <taxon>Buprestidae</taxon>
        <taxon>Agrilinae</taxon>
        <taxon>Agrilus</taxon>
    </lineage>
</organism>
<dbReference type="GeneID" id="108736714"/>
<dbReference type="InterPro" id="IPR008952">
    <property type="entry name" value="Tetraspanin_EC2_sf"/>
</dbReference>
<dbReference type="PANTHER" id="PTHR19282">
    <property type="entry name" value="TETRASPANIN"/>
    <property type="match status" value="1"/>
</dbReference>
<dbReference type="InterPro" id="IPR000301">
    <property type="entry name" value="Tetraspanin_animals"/>
</dbReference>
<evidence type="ECO:0000256" key="1">
    <source>
        <dbReference type="ARBA" id="ARBA00004141"/>
    </source>
</evidence>
<comment type="similarity">
    <text evidence="2 6">Belongs to the tetraspanin (TM4SF) family.</text>
</comment>
<evidence type="ECO:0000256" key="2">
    <source>
        <dbReference type="ARBA" id="ARBA00006840"/>
    </source>
</evidence>
<keyword evidence="5 6" id="KW-0472">Membrane</keyword>
<dbReference type="GO" id="GO:0005886">
    <property type="term" value="C:plasma membrane"/>
    <property type="evidence" value="ECO:0007669"/>
    <property type="project" value="TreeGrafter"/>
</dbReference>
<dbReference type="SUPFAM" id="SSF48652">
    <property type="entry name" value="Tetraspanin"/>
    <property type="match status" value="1"/>
</dbReference>
<dbReference type="KEGG" id="apln:108736714"/>
<accession>A0A7F5R374</accession>
<dbReference type="PANTHER" id="PTHR19282:SF456">
    <property type="entry name" value="CD63 MOLECULE"/>
    <property type="match status" value="1"/>
</dbReference>
<protein>
    <recommendedName>
        <fullName evidence="6">Tetraspanin</fullName>
    </recommendedName>
</protein>
<feature type="transmembrane region" description="Helical" evidence="6">
    <location>
        <begin position="12"/>
        <end position="35"/>
    </location>
</feature>
<evidence type="ECO:0000256" key="6">
    <source>
        <dbReference type="RuleBase" id="RU361218"/>
    </source>
</evidence>
<sequence length="243" mass="26725">MTFGWTTVCIKYILFVFNLLFVITGIILISVGVTVKAEYQDYESFLNDKYFSTPNLLIATGVIIFLIAFFGCCGAVKENYCMTQTFTFLLILIFILEFSAGISGYVLRNQTADFLTNRLTDSLSKYNATVYNEITNLWDDMQGAFKCCGVNGPSDWQSNKSSTGGRIPMSCCGKVIGELGNATCDIESATIYNEGCASAFGSYIRDHALTLGGIGLGIGFMQFIGILFSCHLARQIKNNYGTM</sequence>
<feature type="transmembrane region" description="Helical" evidence="6">
    <location>
        <begin position="88"/>
        <end position="107"/>
    </location>
</feature>
<dbReference type="Proteomes" id="UP000192223">
    <property type="component" value="Unplaced"/>
</dbReference>
<dbReference type="AlphaFoldDB" id="A0A7F5R374"/>
<feature type="transmembrane region" description="Helical" evidence="6">
    <location>
        <begin position="208"/>
        <end position="233"/>
    </location>
</feature>
<name>A0A7F5R374_AGRPL</name>
<keyword evidence="7" id="KW-1185">Reference proteome</keyword>
<dbReference type="RefSeq" id="XP_025829987.1">
    <property type="nucleotide sequence ID" value="XM_025974202.1"/>
</dbReference>
<keyword evidence="3 6" id="KW-0812">Transmembrane</keyword>
<gene>
    <name evidence="8" type="primary">LOC108736714</name>
</gene>
<evidence type="ECO:0000256" key="5">
    <source>
        <dbReference type="ARBA" id="ARBA00023136"/>
    </source>
</evidence>
<evidence type="ECO:0000313" key="8">
    <source>
        <dbReference type="RefSeq" id="XP_025829987.1"/>
    </source>
</evidence>
<evidence type="ECO:0000313" key="7">
    <source>
        <dbReference type="Proteomes" id="UP000192223"/>
    </source>
</evidence>
<dbReference type="OrthoDB" id="10033535at2759"/>
<keyword evidence="4 6" id="KW-1133">Transmembrane helix</keyword>
<dbReference type="InterPro" id="IPR018499">
    <property type="entry name" value="Tetraspanin/Peripherin"/>
</dbReference>
<dbReference type="Gene3D" id="1.10.1450.10">
    <property type="entry name" value="Tetraspanin"/>
    <property type="match status" value="1"/>
</dbReference>
<reference evidence="8" key="1">
    <citation type="submission" date="2025-08" db="UniProtKB">
        <authorList>
            <consortium name="RefSeq"/>
        </authorList>
    </citation>
    <scope>IDENTIFICATION</scope>
    <source>
        <tissue evidence="8">Entire body</tissue>
    </source>
</reference>